<dbReference type="Proteomes" id="UP000275719">
    <property type="component" value="Unassembled WGS sequence"/>
</dbReference>
<reference evidence="2 3" key="1">
    <citation type="submission" date="2018-11" db="EMBL/GenBank/DDBJ databases">
        <title>Flavobacterium sp. nov., YIM 102701-2 draft genome.</title>
        <authorList>
            <person name="Li G."/>
            <person name="Jiang Y."/>
        </authorList>
    </citation>
    <scope>NUCLEOTIDE SEQUENCE [LARGE SCALE GENOMIC DNA]</scope>
    <source>
        <strain evidence="2 3">YIM 102701-2</strain>
    </source>
</reference>
<feature type="signal peptide" evidence="1">
    <location>
        <begin position="1"/>
        <end position="19"/>
    </location>
</feature>
<keyword evidence="1" id="KW-0732">Signal</keyword>
<dbReference type="EMBL" id="RQVQ01000016">
    <property type="protein sequence ID" value="RRJ90560.1"/>
    <property type="molecule type" value="Genomic_DNA"/>
</dbReference>
<keyword evidence="2" id="KW-0121">Carboxypeptidase</keyword>
<feature type="chain" id="PRO_5018106431" evidence="1">
    <location>
        <begin position="20"/>
        <end position="58"/>
    </location>
</feature>
<keyword evidence="3" id="KW-1185">Reference proteome</keyword>
<name>A0A3P3W6B6_9FLAO</name>
<evidence type="ECO:0000256" key="1">
    <source>
        <dbReference type="SAM" id="SignalP"/>
    </source>
</evidence>
<dbReference type="RefSeq" id="WP_125018969.1">
    <property type="nucleotide sequence ID" value="NZ_RQVQ01000016.1"/>
</dbReference>
<comment type="caution">
    <text evidence="2">The sequence shown here is derived from an EMBL/GenBank/DDBJ whole genome shotgun (WGS) entry which is preliminary data.</text>
</comment>
<keyword evidence="2" id="KW-0378">Hydrolase</keyword>
<sequence length="58" mass="6530">MKPPILNLLFFFFALQLQAQTITGTVKDQNEQPLENTNVMAKTLGGKKGNEVCYCRIL</sequence>
<proteinExistence type="predicted"/>
<accession>A0A3P3W6B6</accession>
<gene>
    <name evidence="2" type="ORF">EG240_08515</name>
</gene>
<dbReference type="GO" id="GO:0004180">
    <property type="term" value="F:carboxypeptidase activity"/>
    <property type="evidence" value="ECO:0007669"/>
    <property type="project" value="UniProtKB-KW"/>
</dbReference>
<keyword evidence="2" id="KW-0645">Protease</keyword>
<evidence type="ECO:0000313" key="2">
    <source>
        <dbReference type="EMBL" id="RRJ90560.1"/>
    </source>
</evidence>
<organism evidence="2 3">
    <name type="scientific">Paenimyroides tangerinum</name>
    <dbReference type="NCBI Taxonomy" id="2488728"/>
    <lineage>
        <taxon>Bacteria</taxon>
        <taxon>Pseudomonadati</taxon>
        <taxon>Bacteroidota</taxon>
        <taxon>Flavobacteriia</taxon>
        <taxon>Flavobacteriales</taxon>
        <taxon>Flavobacteriaceae</taxon>
        <taxon>Paenimyroides</taxon>
    </lineage>
</organism>
<dbReference type="AlphaFoldDB" id="A0A3P3W6B6"/>
<evidence type="ECO:0000313" key="3">
    <source>
        <dbReference type="Proteomes" id="UP000275719"/>
    </source>
</evidence>
<protein>
    <submittedName>
        <fullName evidence="2">Carboxypeptidase regulatory-like domain-containing protein</fullName>
    </submittedName>
</protein>